<dbReference type="OrthoDB" id="554695at2"/>
<evidence type="ECO:0000256" key="1">
    <source>
        <dbReference type="ARBA" id="ARBA00004651"/>
    </source>
</evidence>
<evidence type="ECO:0000256" key="4">
    <source>
        <dbReference type="ARBA" id="ARBA00022475"/>
    </source>
</evidence>
<gene>
    <name evidence="9" type="ORF">SAMN02745245_01019</name>
</gene>
<evidence type="ECO:0000313" key="10">
    <source>
        <dbReference type="Proteomes" id="UP000184032"/>
    </source>
</evidence>
<keyword evidence="3" id="KW-0813">Transport</keyword>
<dbReference type="GO" id="GO:0005886">
    <property type="term" value="C:plasma membrane"/>
    <property type="evidence" value="ECO:0007669"/>
    <property type="project" value="UniProtKB-SubCell"/>
</dbReference>
<dbReference type="InterPro" id="IPR052017">
    <property type="entry name" value="TSUP"/>
</dbReference>
<dbReference type="Pfam" id="PF01925">
    <property type="entry name" value="TauE"/>
    <property type="match status" value="1"/>
</dbReference>
<feature type="transmembrane region" description="Helical" evidence="8">
    <location>
        <begin position="72"/>
        <end position="90"/>
    </location>
</feature>
<evidence type="ECO:0000256" key="7">
    <source>
        <dbReference type="ARBA" id="ARBA00023136"/>
    </source>
</evidence>
<evidence type="ECO:0000256" key="2">
    <source>
        <dbReference type="ARBA" id="ARBA00009142"/>
    </source>
</evidence>
<dbReference type="EMBL" id="FQXI01000006">
    <property type="protein sequence ID" value="SHH30442.1"/>
    <property type="molecule type" value="Genomic_DNA"/>
</dbReference>
<evidence type="ECO:0000256" key="8">
    <source>
        <dbReference type="RuleBase" id="RU363041"/>
    </source>
</evidence>
<dbReference type="RefSeq" id="WP_073184344.1">
    <property type="nucleotide sequence ID" value="NZ_FQXI01000006.1"/>
</dbReference>
<dbReference type="PANTHER" id="PTHR30269">
    <property type="entry name" value="TRANSMEMBRANE PROTEIN YFCA"/>
    <property type="match status" value="1"/>
</dbReference>
<dbReference type="AlphaFoldDB" id="A0A1M5RVU0"/>
<keyword evidence="7 8" id="KW-0472">Membrane</keyword>
<comment type="similarity">
    <text evidence="2 8">Belongs to the 4-toluene sulfonate uptake permease (TSUP) (TC 2.A.102) family.</text>
</comment>
<comment type="subcellular location">
    <subcellularLocation>
        <location evidence="1 8">Cell membrane</location>
        <topology evidence="1 8">Multi-pass membrane protein</topology>
    </subcellularLocation>
</comment>
<dbReference type="PANTHER" id="PTHR30269:SF0">
    <property type="entry name" value="MEMBRANE TRANSPORTER PROTEIN YFCA-RELATED"/>
    <property type="match status" value="1"/>
</dbReference>
<reference evidence="9 10" key="1">
    <citation type="submission" date="2016-11" db="EMBL/GenBank/DDBJ databases">
        <authorList>
            <person name="Jaros S."/>
            <person name="Januszkiewicz K."/>
            <person name="Wedrychowicz H."/>
        </authorList>
    </citation>
    <scope>NUCLEOTIDE SEQUENCE [LARGE SCALE GENOMIC DNA]</scope>
    <source>
        <strain evidence="9 10">DSM 21120</strain>
    </source>
</reference>
<feature type="transmembrane region" description="Helical" evidence="8">
    <location>
        <begin position="34"/>
        <end position="51"/>
    </location>
</feature>
<name>A0A1M5RVU0_9FIRM</name>
<feature type="transmembrane region" description="Helical" evidence="8">
    <location>
        <begin position="162"/>
        <end position="180"/>
    </location>
</feature>
<feature type="transmembrane region" description="Helical" evidence="8">
    <location>
        <begin position="102"/>
        <end position="119"/>
    </location>
</feature>
<proteinExistence type="inferred from homology"/>
<accession>A0A1M5RVU0</accession>
<keyword evidence="4 8" id="KW-1003">Cell membrane</keyword>
<feature type="transmembrane region" description="Helical" evidence="8">
    <location>
        <begin position="234"/>
        <end position="252"/>
    </location>
</feature>
<evidence type="ECO:0000256" key="5">
    <source>
        <dbReference type="ARBA" id="ARBA00022692"/>
    </source>
</evidence>
<keyword evidence="5 8" id="KW-0812">Transmembrane</keyword>
<keyword evidence="10" id="KW-1185">Reference proteome</keyword>
<protein>
    <recommendedName>
        <fullName evidence="8">Probable membrane transporter protein</fullName>
    </recommendedName>
</protein>
<evidence type="ECO:0000256" key="6">
    <source>
        <dbReference type="ARBA" id="ARBA00022989"/>
    </source>
</evidence>
<feature type="transmembrane region" description="Helical" evidence="8">
    <location>
        <begin position="192"/>
        <end position="214"/>
    </location>
</feature>
<feature type="transmembrane region" description="Helical" evidence="8">
    <location>
        <begin position="139"/>
        <end position="156"/>
    </location>
</feature>
<dbReference type="Proteomes" id="UP000184032">
    <property type="component" value="Unassembled WGS sequence"/>
</dbReference>
<organism evidence="9 10">
    <name type="scientific">Anaerosphaera aminiphila DSM 21120</name>
    <dbReference type="NCBI Taxonomy" id="1120995"/>
    <lineage>
        <taxon>Bacteria</taxon>
        <taxon>Bacillati</taxon>
        <taxon>Bacillota</taxon>
        <taxon>Tissierellia</taxon>
        <taxon>Tissierellales</taxon>
        <taxon>Peptoniphilaceae</taxon>
        <taxon>Anaerosphaera</taxon>
    </lineage>
</organism>
<dbReference type="STRING" id="1120995.SAMN02745245_01019"/>
<keyword evidence="6 8" id="KW-1133">Transmembrane helix</keyword>
<evidence type="ECO:0000256" key="3">
    <source>
        <dbReference type="ARBA" id="ARBA00022448"/>
    </source>
</evidence>
<evidence type="ECO:0000313" key="9">
    <source>
        <dbReference type="EMBL" id="SHH30442.1"/>
    </source>
</evidence>
<dbReference type="InterPro" id="IPR002781">
    <property type="entry name" value="TM_pro_TauE-like"/>
</dbReference>
<sequence length="254" mass="27473">MEYLTFKTLIILCPLLFFAGFVDSIGGGGGLISLPAFLFAGLPIHTAIGTNKLQSTCGTFISTIRFIGHGFVNLKFMIPAIITAFIGSAIGSKLTMLFTEKQLSYLMIIVLPIAGFLVLNKKLFNLNLDQEIVYNKKTYIITSLSSFVIGCYDGFYGPGTGTFLILAFTVFAKMNVVYANGNSKLINLATNFSSLIVFLLSGKIIIPLGIIGALFNMAGNYVGSSLAMKDSQKIMRPVIIFVLILLTIKIIGGF</sequence>